<comment type="caution">
    <text evidence="2">The sequence shown here is derived from an EMBL/GenBank/DDBJ whole genome shotgun (WGS) entry which is preliminary data.</text>
</comment>
<keyword evidence="3" id="KW-1185">Reference proteome</keyword>
<dbReference type="EMBL" id="JAFLWW010000004">
    <property type="protein sequence ID" value="MBT1157037.1"/>
    <property type="molecule type" value="Genomic_DNA"/>
</dbReference>
<protein>
    <submittedName>
        <fullName evidence="2">Polysaccharide pyruvyl transferase family protein</fullName>
    </submittedName>
</protein>
<reference evidence="2" key="1">
    <citation type="journal article" date="2021" name="Microorganisms">
        <title>Phylogenomic Reconstruction and Metabolic Potential of the Genus Aminobacter.</title>
        <authorList>
            <person name="Artuso I."/>
            <person name="Turrini P."/>
            <person name="Pirolo M."/>
            <person name="Lugli G.A."/>
            <person name="Ventura M."/>
            <person name="Visca P."/>
        </authorList>
    </citation>
    <scope>NUCLEOTIDE SEQUENCE</scope>
    <source>
        <strain evidence="2">LMG 26462</strain>
    </source>
</reference>
<organism evidence="2 3">
    <name type="scientific">Aminobacter anthyllidis</name>
    <dbReference type="NCBI Taxonomy" id="1035067"/>
    <lineage>
        <taxon>Bacteria</taxon>
        <taxon>Pseudomonadati</taxon>
        <taxon>Pseudomonadota</taxon>
        <taxon>Alphaproteobacteria</taxon>
        <taxon>Hyphomicrobiales</taxon>
        <taxon>Phyllobacteriaceae</taxon>
        <taxon>Aminobacter</taxon>
    </lineage>
</organism>
<evidence type="ECO:0000259" key="1">
    <source>
        <dbReference type="Pfam" id="PF04230"/>
    </source>
</evidence>
<proteinExistence type="predicted"/>
<dbReference type="Proteomes" id="UP001138921">
    <property type="component" value="Unassembled WGS sequence"/>
</dbReference>
<accession>A0A9X1D5C5</accession>
<dbReference type="GO" id="GO:0016740">
    <property type="term" value="F:transferase activity"/>
    <property type="evidence" value="ECO:0007669"/>
    <property type="project" value="UniProtKB-KW"/>
</dbReference>
<dbReference type="Pfam" id="PF04230">
    <property type="entry name" value="PS_pyruv_trans"/>
    <property type="match status" value="1"/>
</dbReference>
<name>A0A9X1D5C5_9HYPH</name>
<gene>
    <name evidence="2" type="ORF">J1C56_15670</name>
</gene>
<keyword evidence="2" id="KW-0808">Transferase</keyword>
<feature type="domain" description="Polysaccharide pyruvyl transferase" evidence="1">
    <location>
        <begin position="64"/>
        <end position="310"/>
    </location>
</feature>
<sequence>MKVLFLGAPIAPHSDVTISWQQQFEYYGSNAGNLLIGQSLKEEICLSDFYHGHDINPKEASERFDMILIPSANFLFKDFDFGYLADFVEATTLPCMMVGLGAQAPAADGTRMDGIPAGTMRLLQLVADRSKVIGVRGDFTAQIMNDLGFKSVEPLGCPSLYRTQKRELRIKRTHAANDLRLSLNGSSNVVEHSVSPEAAKMVERALLRLSLEKGLNYVLQNETPEMTVQLSDDPTTDDLAVMRTLVNRFDLGASPQEYAAHIRSKFRSFFDLKSWDEYIQNFDASIGTRFHGNLIALTNGVPAFVVTHDSRTSEMAELMRIPHRRVDHIDRFDVDELFASADFDAFESRYTQLFDRYVAFLTQNGVRHRLELPVATSQMPTWQKFRGVLTRLLPKLH</sequence>
<reference evidence="2" key="2">
    <citation type="submission" date="2021-03" db="EMBL/GenBank/DDBJ databases">
        <authorList>
            <person name="Artuso I."/>
            <person name="Turrini P."/>
            <person name="Pirolo M."/>
            <person name="Lugli G.A."/>
            <person name="Ventura M."/>
            <person name="Visca P."/>
        </authorList>
    </citation>
    <scope>NUCLEOTIDE SEQUENCE</scope>
    <source>
        <strain evidence="2">LMG 26462</strain>
    </source>
</reference>
<dbReference type="InterPro" id="IPR007345">
    <property type="entry name" value="Polysacch_pyruvyl_Trfase"/>
</dbReference>
<dbReference type="RefSeq" id="WP_214390988.1">
    <property type="nucleotide sequence ID" value="NZ_JAFLWW010000004.1"/>
</dbReference>
<evidence type="ECO:0000313" key="3">
    <source>
        <dbReference type="Proteomes" id="UP001138921"/>
    </source>
</evidence>
<dbReference type="AlphaFoldDB" id="A0A9X1D5C5"/>
<evidence type="ECO:0000313" key="2">
    <source>
        <dbReference type="EMBL" id="MBT1157037.1"/>
    </source>
</evidence>